<dbReference type="InterPro" id="IPR058533">
    <property type="entry name" value="Cation_efflux_TM"/>
</dbReference>
<dbReference type="NCBIfam" id="TIGR01297">
    <property type="entry name" value="CDF"/>
    <property type="match status" value="1"/>
</dbReference>
<evidence type="ECO:0000256" key="6">
    <source>
        <dbReference type="SAM" id="Phobius"/>
    </source>
</evidence>
<proteinExistence type="predicted"/>
<reference evidence="8 9" key="1">
    <citation type="submission" date="2018-02" db="EMBL/GenBank/DDBJ databases">
        <title>Whole genome sequencing of endophytic bacterium.</title>
        <authorList>
            <person name="Eedara R."/>
            <person name="Podile A.R."/>
        </authorList>
    </citation>
    <scope>NUCLEOTIDE SEQUENCE [LARGE SCALE GENOMIC DNA]</scope>
    <source>
        <strain evidence="8 9">RP1T</strain>
    </source>
</reference>
<comment type="subcellular location">
    <subcellularLocation>
        <location evidence="1">Membrane</location>
        <topology evidence="1">Multi-pass membrane protein</topology>
    </subcellularLocation>
</comment>
<keyword evidence="2" id="KW-0813">Transport</keyword>
<evidence type="ECO:0000256" key="2">
    <source>
        <dbReference type="ARBA" id="ARBA00022448"/>
    </source>
</evidence>
<feature type="domain" description="Cation efflux protein transmembrane" evidence="7">
    <location>
        <begin position="12"/>
        <end position="218"/>
    </location>
</feature>
<dbReference type="SUPFAM" id="SSF161111">
    <property type="entry name" value="Cation efflux protein transmembrane domain-like"/>
    <property type="match status" value="1"/>
</dbReference>
<gene>
    <name evidence="8" type="ORF">C5L14_29465</name>
</gene>
<dbReference type="Gene3D" id="1.20.1510.10">
    <property type="entry name" value="Cation efflux protein transmembrane domain"/>
    <property type="match status" value="1"/>
</dbReference>
<comment type="caution">
    <text evidence="8">The sequence shown here is derived from an EMBL/GenBank/DDBJ whole genome shotgun (WGS) entry which is preliminary data.</text>
</comment>
<evidence type="ECO:0000256" key="3">
    <source>
        <dbReference type="ARBA" id="ARBA00022692"/>
    </source>
</evidence>
<dbReference type="Pfam" id="PF01545">
    <property type="entry name" value="Cation_efflux"/>
    <property type="match status" value="1"/>
</dbReference>
<evidence type="ECO:0000313" key="8">
    <source>
        <dbReference type="EMBL" id="PRH83993.1"/>
    </source>
</evidence>
<dbReference type="OrthoDB" id="9806522at2"/>
<evidence type="ECO:0000313" key="9">
    <source>
        <dbReference type="Proteomes" id="UP000237682"/>
    </source>
</evidence>
<name>A0A2S9Q3Q9_9HYPH</name>
<keyword evidence="9" id="KW-1185">Reference proteome</keyword>
<feature type="transmembrane region" description="Helical" evidence="6">
    <location>
        <begin position="12"/>
        <end position="31"/>
    </location>
</feature>
<evidence type="ECO:0000256" key="4">
    <source>
        <dbReference type="ARBA" id="ARBA00022989"/>
    </source>
</evidence>
<protein>
    <submittedName>
        <fullName evidence="8">Cation transporter</fullName>
    </submittedName>
</protein>
<feature type="transmembrane region" description="Helical" evidence="6">
    <location>
        <begin position="77"/>
        <end position="98"/>
    </location>
</feature>
<organism evidence="8 9">
    <name type="scientific">Labrys okinawensis</name>
    <dbReference type="NCBI Taxonomy" id="346911"/>
    <lineage>
        <taxon>Bacteria</taxon>
        <taxon>Pseudomonadati</taxon>
        <taxon>Pseudomonadota</taxon>
        <taxon>Alphaproteobacteria</taxon>
        <taxon>Hyphomicrobiales</taxon>
        <taxon>Xanthobacteraceae</taxon>
        <taxon>Labrys</taxon>
    </lineage>
</organism>
<dbReference type="PANTHER" id="PTHR13414">
    <property type="entry name" value="HUEL-CATION TRANSPORTER"/>
    <property type="match status" value="1"/>
</dbReference>
<dbReference type="Proteomes" id="UP000237682">
    <property type="component" value="Unassembled WGS sequence"/>
</dbReference>
<keyword evidence="3 6" id="KW-0812">Transmembrane</keyword>
<dbReference type="InterPro" id="IPR002524">
    <property type="entry name" value="Cation_efflux"/>
</dbReference>
<feature type="transmembrane region" description="Helical" evidence="6">
    <location>
        <begin position="194"/>
        <end position="211"/>
    </location>
</feature>
<dbReference type="GO" id="GO:0016020">
    <property type="term" value="C:membrane"/>
    <property type="evidence" value="ECO:0007669"/>
    <property type="project" value="UniProtKB-SubCell"/>
</dbReference>
<evidence type="ECO:0000256" key="1">
    <source>
        <dbReference type="ARBA" id="ARBA00004141"/>
    </source>
</evidence>
<dbReference type="InterPro" id="IPR036837">
    <property type="entry name" value="Cation_efflux_CTD_sf"/>
</dbReference>
<keyword evidence="4 6" id="KW-1133">Transmembrane helix</keyword>
<sequence length="325" mass="35663">MARNGKSRHVVYAALIGNMLVAATKFVAAAMTGSSSMLSEAIHSVVDSGNEGLLLYGYRRSARSPDEKHPLGYGRELYFWSLVVALLLFVMGGGFAIYEGLSRIVHPFPITHLFVNYCVLGASALFEGGTWIIALKAFQQTKQGEGYLEAIEVSKDPPAFMVLLEDTAALAGLALSAAGLSLSEWLQAPQFDGAASLVIGLMLTLVALIVARESKDLLIGERAHQKIDASIKELAQREPEVERVNGVLTLHLSPDQIVAALSLEFVDDIRTTEIETAIVSMERRIRKLHPEIVSIFVKPQAHQTFRQRRKAVEQPRSLKEQGHEF</sequence>
<dbReference type="GO" id="GO:0006829">
    <property type="term" value="P:zinc ion transport"/>
    <property type="evidence" value="ECO:0007669"/>
    <property type="project" value="InterPro"/>
</dbReference>
<dbReference type="PANTHER" id="PTHR13414:SF9">
    <property type="entry name" value="PROTON-COUPLED ZINC ANTIPORTER SLC30A9, MITOCHONDRIAL"/>
    <property type="match status" value="1"/>
</dbReference>
<evidence type="ECO:0000259" key="7">
    <source>
        <dbReference type="Pfam" id="PF01545"/>
    </source>
</evidence>
<dbReference type="GO" id="GO:0008324">
    <property type="term" value="F:monoatomic cation transmembrane transporter activity"/>
    <property type="evidence" value="ECO:0007669"/>
    <property type="project" value="InterPro"/>
</dbReference>
<accession>A0A2S9Q3Q9</accession>
<dbReference type="SUPFAM" id="SSF160240">
    <property type="entry name" value="Cation efflux protein cytoplasmic domain-like"/>
    <property type="match status" value="1"/>
</dbReference>
<dbReference type="EMBL" id="PUEJ01000017">
    <property type="protein sequence ID" value="PRH83993.1"/>
    <property type="molecule type" value="Genomic_DNA"/>
</dbReference>
<feature type="transmembrane region" description="Helical" evidence="6">
    <location>
        <begin position="110"/>
        <end position="138"/>
    </location>
</feature>
<dbReference type="InterPro" id="IPR040177">
    <property type="entry name" value="SLC30A9"/>
</dbReference>
<evidence type="ECO:0000256" key="5">
    <source>
        <dbReference type="ARBA" id="ARBA00023136"/>
    </source>
</evidence>
<keyword evidence="5 6" id="KW-0472">Membrane</keyword>
<dbReference type="AlphaFoldDB" id="A0A2S9Q3Q9"/>
<dbReference type="InterPro" id="IPR027469">
    <property type="entry name" value="Cation_efflux_TMD_sf"/>
</dbReference>